<reference evidence="2" key="2">
    <citation type="submission" date="2023-07" db="EMBL/GenBank/DDBJ databases">
        <authorList>
            <consortium name="Lawrence Berkeley National Laboratory"/>
            <person name="Haridas S."/>
            <person name="Hensen N."/>
            <person name="Bonometti L."/>
            <person name="Westerberg I."/>
            <person name="Brannstrom I.O."/>
            <person name="Guillou S."/>
            <person name="Cros-Aarteil S."/>
            <person name="Calhoun S."/>
            <person name="Kuo A."/>
            <person name="Mondo S."/>
            <person name="Pangilinan J."/>
            <person name="Riley R."/>
            <person name="LaButti K."/>
            <person name="Andreopoulos B."/>
            <person name="Lipzen A."/>
            <person name="Chen C."/>
            <person name="Yanf M."/>
            <person name="Daum C."/>
            <person name="Ng V."/>
            <person name="Clum A."/>
            <person name="Steindorff A."/>
            <person name="Ohm R."/>
            <person name="Martin F."/>
            <person name="Silar P."/>
            <person name="Natvig D."/>
            <person name="Lalanne C."/>
            <person name="Gautier V."/>
            <person name="Ament-velasquez S.L."/>
            <person name="Kruys A."/>
            <person name="Hutchinson M.I."/>
            <person name="Powell A.J."/>
            <person name="Barry K."/>
            <person name="Miller A.N."/>
            <person name="Grigoriev I.V."/>
            <person name="Debuchy R."/>
            <person name="Gladieux P."/>
            <person name="Thoren M.H."/>
            <person name="Johannesson H."/>
        </authorList>
    </citation>
    <scope>NUCLEOTIDE SEQUENCE</scope>
    <source>
        <strain evidence="2">FGSC 1904</strain>
    </source>
</reference>
<evidence type="ECO:0000313" key="2">
    <source>
        <dbReference type="EMBL" id="KAK3396911.1"/>
    </source>
</evidence>
<name>A0AAE0PBL5_SORBR</name>
<accession>A0AAE0PBL5</accession>
<evidence type="ECO:0000256" key="1">
    <source>
        <dbReference type="SAM" id="SignalP"/>
    </source>
</evidence>
<keyword evidence="1" id="KW-0732">Signal</keyword>
<evidence type="ECO:0000313" key="3">
    <source>
        <dbReference type="Proteomes" id="UP001281003"/>
    </source>
</evidence>
<protein>
    <submittedName>
        <fullName evidence="2">Uncharacterized protein</fullName>
    </submittedName>
</protein>
<reference evidence="2" key="1">
    <citation type="journal article" date="2023" name="Mol. Phylogenet. Evol.">
        <title>Genome-scale phylogeny and comparative genomics of the fungal order Sordariales.</title>
        <authorList>
            <person name="Hensen N."/>
            <person name="Bonometti L."/>
            <person name="Westerberg I."/>
            <person name="Brannstrom I.O."/>
            <person name="Guillou S."/>
            <person name="Cros-Aarteil S."/>
            <person name="Calhoun S."/>
            <person name="Haridas S."/>
            <person name="Kuo A."/>
            <person name="Mondo S."/>
            <person name="Pangilinan J."/>
            <person name="Riley R."/>
            <person name="LaButti K."/>
            <person name="Andreopoulos B."/>
            <person name="Lipzen A."/>
            <person name="Chen C."/>
            <person name="Yan M."/>
            <person name="Daum C."/>
            <person name="Ng V."/>
            <person name="Clum A."/>
            <person name="Steindorff A."/>
            <person name="Ohm R.A."/>
            <person name="Martin F."/>
            <person name="Silar P."/>
            <person name="Natvig D.O."/>
            <person name="Lalanne C."/>
            <person name="Gautier V."/>
            <person name="Ament-Velasquez S.L."/>
            <person name="Kruys A."/>
            <person name="Hutchinson M.I."/>
            <person name="Powell A.J."/>
            <person name="Barry K."/>
            <person name="Miller A.N."/>
            <person name="Grigoriev I.V."/>
            <person name="Debuchy R."/>
            <person name="Gladieux P."/>
            <person name="Hiltunen Thoren M."/>
            <person name="Johannesson H."/>
        </authorList>
    </citation>
    <scope>NUCLEOTIDE SEQUENCE</scope>
    <source>
        <strain evidence="2">FGSC 1904</strain>
    </source>
</reference>
<proteinExistence type="predicted"/>
<feature type="chain" id="PRO_5041933452" evidence="1">
    <location>
        <begin position="16"/>
        <end position="95"/>
    </location>
</feature>
<sequence length="95" mass="10080">MRFALVALIAPLVLASPHGSDSGLISIQKHSDAAAARWDCSPSDNYCGWYLIAQDDEGWSGIVDPDALYQCVDPDNVSMLSNCPNGCSGPAAHCR</sequence>
<dbReference type="EMBL" id="JAUTDP010000008">
    <property type="protein sequence ID" value="KAK3396911.1"/>
    <property type="molecule type" value="Genomic_DNA"/>
</dbReference>
<dbReference type="AlphaFoldDB" id="A0AAE0PBL5"/>
<dbReference type="Proteomes" id="UP001281003">
    <property type="component" value="Unassembled WGS sequence"/>
</dbReference>
<comment type="caution">
    <text evidence="2">The sequence shown here is derived from an EMBL/GenBank/DDBJ whole genome shotgun (WGS) entry which is preliminary data.</text>
</comment>
<organism evidence="2 3">
    <name type="scientific">Sordaria brevicollis</name>
    <dbReference type="NCBI Taxonomy" id="83679"/>
    <lineage>
        <taxon>Eukaryota</taxon>
        <taxon>Fungi</taxon>
        <taxon>Dikarya</taxon>
        <taxon>Ascomycota</taxon>
        <taxon>Pezizomycotina</taxon>
        <taxon>Sordariomycetes</taxon>
        <taxon>Sordariomycetidae</taxon>
        <taxon>Sordariales</taxon>
        <taxon>Sordariaceae</taxon>
        <taxon>Sordaria</taxon>
    </lineage>
</organism>
<gene>
    <name evidence="2" type="ORF">B0T20DRAFT_500421</name>
</gene>
<feature type="signal peptide" evidence="1">
    <location>
        <begin position="1"/>
        <end position="15"/>
    </location>
</feature>
<keyword evidence="3" id="KW-1185">Reference proteome</keyword>